<proteinExistence type="predicted"/>
<name>A0A0P0C9Y3_9BACT</name>
<organism evidence="2 3">
    <name type="scientific">Rufibacter tibetensis</name>
    <dbReference type="NCBI Taxonomy" id="512763"/>
    <lineage>
        <taxon>Bacteria</taxon>
        <taxon>Pseudomonadati</taxon>
        <taxon>Bacteroidota</taxon>
        <taxon>Cytophagia</taxon>
        <taxon>Cytophagales</taxon>
        <taxon>Hymenobacteraceae</taxon>
        <taxon>Rufibacter</taxon>
    </lineage>
</organism>
<dbReference type="Proteomes" id="UP000061382">
    <property type="component" value="Chromosome"/>
</dbReference>
<feature type="transmembrane region" description="Helical" evidence="1">
    <location>
        <begin position="12"/>
        <end position="29"/>
    </location>
</feature>
<reference evidence="2 3" key="1">
    <citation type="submission" date="2015-08" db="EMBL/GenBank/DDBJ databases">
        <title>Complete genome sequence of Rufibacter tibetensis strain 1351t, a radiation-resistant bacterium from tibet plateau.</title>
        <authorList>
            <person name="Dai J."/>
        </authorList>
    </citation>
    <scope>NUCLEOTIDE SEQUENCE [LARGE SCALE GENOMIC DNA]</scope>
    <source>
        <strain evidence="2 3">1351</strain>
    </source>
</reference>
<gene>
    <name evidence="2" type="ORF">DC20_17445</name>
</gene>
<evidence type="ECO:0000256" key="1">
    <source>
        <dbReference type="SAM" id="Phobius"/>
    </source>
</evidence>
<protein>
    <recommendedName>
        <fullName evidence="4">Glycosyltransferase RgtA/B/C/D-like domain-containing protein</fullName>
    </recommendedName>
</protein>
<evidence type="ECO:0000313" key="2">
    <source>
        <dbReference type="EMBL" id="ALJ00429.1"/>
    </source>
</evidence>
<dbReference type="PATRIC" id="fig|512763.3.peg.3844"/>
<feature type="transmembrane region" description="Helical" evidence="1">
    <location>
        <begin position="334"/>
        <end position="351"/>
    </location>
</feature>
<dbReference type="AlphaFoldDB" id="A0A0P0C9Y3"/>
<dbReference type="EMBL" id="CP012643">
    <property type="protein sequence ID" value="ALJ00429.1"/>
    <property type="molecule type" value="Genomic_DNA"/>
</dbReference>
<keyword evidence="3" id="KW-1185">Reference proteome</keyword>
<evidence type="ECO:0000313" key="3">
    <source>
        <dbReference type="Proteomes" id="UP000061382"/>
    </source>
</evidence>
<evidence type="ECO:0008006" key="4">
    <source>
        <dbReference type="Google" id="ProtNLM"/>
    </source>
</evidence>
<sequence>MALRTSSLLQSRLLPISVILFLFLMYAFLPTQNSTTDAYDYAASVRWRVDLWKPHHLLYNITALAFYSLLQSLGVYIMPLPLLKLLNSFFAGTSLFVLWRMIALLQKDVKVQAALLLVAGASFGTMRYATENETYLIPLFFSSLGSLYALRYLQLGKGTFIFWSGWWASIACLYHQVHFFWWLGLFFFFLLADKCKLASAFRFLLPALVVPLVYGLVMFYQDIRLTEAHRFVFSAFYKGGVETTITYKNFLLTGISFFRTFFEVHGRIPFLLTHHPFYIINGLVTAGFVLYLLKELLQRRRTNILHHSTFYRTHAVILALQVLFAWYAVGNAEFMVMVPFLVVLLASCLNIKKSRNLFLFGIALFIWNTSFGVIPNHLYTFSNHACVSNYIQQHPGSVLILHDKNAFDTYFFYHFGRYPENTHETEAPARVLTKVIAEGHLRNQAIITDYTKEAAVLNRQWFLSKKKADAFFKNYELSPFYSCPTFYRGSSLHKVSVHFGK</sequence>
<feature type="transmembrane region" description="Helical" evidence="1">
    <location>
        <begin position="358"/>
        <end position="379"/>
    </location>
</feature>
<keyword evidence="1" id="KW-0472">Membrane</keyword>
<keyword evidence="1" id="KW-0812">Transmembrane</keyword>
<feature type="transmembrane region" description="Helical" evidence="1">
    <location>
        <begin position="309"/>
        <end position="328"/>
    </location>
</feature>
<feature type="transmembrane region" description="Helical" evidence="1">
    <location>
        <begin position="85"/>
        <end position="105"/>
    </location>
</feature>
<feature type="transmembrane region" description="Helical" evidence="1">
    <location>
        <begin position="166"/>
        <end position="191"/>
    </location>
</feature>
<feature type="transmembrane region" description="Helical" evidence="1">
    <location>
        <begin position="203"/>
        <end position="221"/>
    </location>
</feature>
<dbReference type="OrthoDB" id="892253at2"/>
<dbReference type="RefSeq" id="WP_062545005.1">
    <property type="nucleotide sequence ID" value="NZ_CP012643.1"/>
</dbReference>
<keyword evidence="1" id="KW-1133">Transmembrane helix</keyword>
<dbReference type="KEGG" id="rti:DC20_17445"/>
<accession>A0A0P0C9Y3</accession>
<feature type="transmembrane region" description="Helical" evidence="1">
    <location>
        <begin position="136"/>
        <end position="154"/>
    </location>
</feature>
<feature type="transmembrane region" description="Helical" evidence="1">
    <location>
        <begin position="57"/>
        <end position="78"/>
    </location>
</feature>
<feature type="transmembrane region" description="Helical" evidence="1">
    <location>
        <begin position="277"/>
        <end position="297"/>
    </location>
</feature>